<dbReference type="AlphaFoldDB" id="A0A0G0C3Y7"/>
<name>A0A0G0C3Y7_9BACT</name>
<evidence type="ECO:0000313" key="1">
    <source>
        <dbReference type="EMBL" id="KKP70821.1"/>
    </source>
</evidence>
<dbReference type="Proteomes" id="UP000034457">
    <property type="component" value="Unassembled WGS sequence"/>
</dbReference>
<protein>
    <submittedName>
        <fullName evidence="1">Uncharacterized protein</fullName>
    </submittedName>
</protein>
<gene>
    <name evidence="1" type="ORF">UR68_C0038G0008</name>
</gene>
<dbReference type="STRING" id="1618478.UR68_C0038G0008"/>
<reference evidence="1 2" key="1">
    <citation type="journal article" date="2015" name="Nature">
        <title>rRNA introns, odd ribosomes, and small enigmatic genomes across a large radiation of phyla.</title>
        <authorList>
            <person name="Brown C.T."/>
            <person name="Hug L.A."/>
            <person name="Thomas B.C."/>
            <person name="Sharon I."/>
            <person name="Castelle C.J."/>
            <person name="Singh A."/>
            <person name="Wilkins M.J."/>
            <person name="Williams K.H."/>
            <person name="Banfield J.F."/>
        </authorList>
    </citation>
    <scope>NUCLEOTIDE SEQUENCE [LARGE SCALE GENOMIC DNA]</scope>
</reference>
<organism evidence="1 2">
    <name type="scientific">Candidatus Roizmanbacteria bacterium GW2011_GWA2_35_19</name>
    <dbReference type="NCBI Taxonomy" id="1618478"/>
    <lineage>
        <taxon>Bacteria</taxon>
        <taxon>Candidatus Roizmaniibacteriota</taxon>
    </lineage>
</organism>
<sequence length="775" mass="88346">MLEQDEINNHLPPDVLSTLTGYEGLKIGNEAVINISDLPDPNQSGHNISMKFPYLLTTGDSLFVKFHDGRQFFTEDTKKYAERSTTSEYHEIFFDQKKAEIYQVDERHNPINTHHATKEFTKLIKYQPDDSQLLTDKAYDATMLDIEASYNRINQFCYGKNGSHYEVFKKKHAGVNPLNNEDIWEDVPVFLPASRWYHRSRRLLKLLFSKDKQMDQDSMNQVAMKFLRIDSEDMQNQSPENQILENIKNNLDEVEFAKFSNAQFLDYFHKTLPPEDLKYALSTIKFLIDNHGQQFNNLTATQLAELIEFLAYRKYFEPDFNLTEDIYNPILAGILLPEEYVDAGGLFLDPKRAGWIMRYDSQEVIEQSPDATKKAVSNIFDRSSILSEDLYPVEDHTPLYIGITEETVDHNTGVMRRIYSILKYNFAKHEAKPILELGANDPLFSLYFPKNAQNLAEMFDTERVDIGDVKALNELNISTWSKDEENNITRKVKNACILKGRSYWRSANDIINKQKPFSGLPLHRFTDADGKLNTYIFFPADGTFNKIFGNHQQIQQDNIEWISDITYLMSQLRKSGKNLFDKFSLSEMHLLTEKILHSPITVMTNGALMTSNLSGHNGLNQTDLSDWNSFLHELYPNFQSLAIVTADTQVITATRMSDILHPDTKQVENLQKYEHTLNTGSYVTVSYIAYNGDAPYAVIAGNNEPNGVYMVPLNNLLLDRADTIGQKAALLATVLTAIYTAGHVLYTNPAAMEVAGNVSKAVLFAFGSGLKALGL</sequence>
<comment type="caution">
    <text evidence="1">The sequence shown here is derived from an EMBL/GenBank/DDBJ whole genome shotgun (WGS) entry which is preliminary data.</text>
</comment>
<dbReference type="EMBL" id="LBQC01000038">
    <property type="protein sequence ID" value="KKP70821.1"/>
    <property type="molecule type" value="Genomic_DNA"/>
</dbReference>
<proteinExistence type="predicted"/>
<evidence type="ECO:0000313" key="2">
    <source>
        <dbReference type="Proteomes" id="UP000034457"/>
    </source>
</evidence>
<accession>A0A0G0C3Y7</accession>